<evidence type="ECO:0000313" key="3">
    <source>
        <dbReference type="Proteomes" id="UP000824124"/>
    </source>
</evidence>
<dbReference type="InterPro" id="IPR029064">
    <property type="entry name" value="Ribosomal_eL30-like_sf"/>
</dbReference>
<dbReference type="Proteomes" id="UP000824124">
    <property type="component" value="Unassembled WGS sequence"/>
</dbReference>
<protein>
    <submittedName>
        <fullName evidence="2">Ribosomal L7Ae/L30e/S12e/Gadd45 family protein</fullName>
    </submittedName>
</protein>
<dbReference type="Gene3D" id="3.30.1330.30">
    <property type="match status" value="1"/>
</dbReference>
<reference evidence="2" key="2">
    <citation type="journal article" date="2021" name="PeerJ">
        <title>Extensive microbial diversity within the chicken gut microbiome revealed by metagenomics and culture.</title>
        <authorList>
            <person name="Gilroy R."/>
            <person name="Ravi A."/>
            <person name="Getino M."/>
            <person name="Pursley I."/>
            <person name="Horton D.L."/>
            <person name="Alikhan N.F."/>
            <person name="Baker D."/>
            <person name="Gharbi K."/>
            <person name="Hall N."/>
            <person name="Watson M."/>
            <person name="Adriaenssens E.M."/>
            <person name="Foster-Nyarko E."/>
            <person name="Jarju S."/>
            <person name="Secka A."/>
            <person name="Antonio M."/>
            <person name="Oren A."/>
            <person name="Chaudhuri R.R."/>
            <person name="La Ragione R."/>
            <person name="Hildebrand F."/>
            <person name="Pallen M.J."/>
        </authorList>
    </citation>
    <scope>NUCLEOTIDE SEQUENCE</scope>
    <source>
        <strain evidence="2">2830</strain>
    </source>
</reference>
<dbReference type="AlphaFoldDB" id="A0A9D1HIZ0"/>
<organism evidence="2 3">
    <name type="scientific">Candidatus Avidehalobacter gallistercoris</name>
    <dbReference type="NCBI Taxonomy" id="2840694"/>
    <lineage>
        <taxon>Bacteria</taxon>
        <taxon>Bacillati</taxon>
        <taxon>Bacillota</taxon>
        <taxon>Clostridia</taxon>
        <taxon>Eubacteriales</taxon>
        <taxon>Peptococcaceae</taxon>
        <taxon>Peptococcaceae incertae sedis</taxon>
        <taxon>Candidatus Avidehalobacter</taxon>
    </lineage>
</organism>
<sequence length="83" mass="8763">MDLAGLRTAKKRVGVKQTIRALEADSVALVYLAGDADRQVTAEVIALCIVKDVEIRRVDTRAELGSACGIDVGAAVVAVLKQQ</sequence>
<evidence type="ECO:0000259" key="1">
    <source>
        <dbReference type="Pfam" id="PF01248"/>
    </source>
</evidence>
<accession>A0A9D1HIZ0</accession>
<comment type="caution">
    <text evidence="2">The sequence shown here is derived from an EMBL/GenBank/DDBJ whole genome shotgun (WGS) entry which is preliminary data.</text>
</comment>
<evidence type="ECO:0000313" key="2">
    <source>
        <dbReference type="EMBL" id="HIU10149.1"/>
    </source>
</evidence>
<dbReference type="InterPro" id="IPR004038">
    <property type="entry name" value="Ribosomal_eL8/eL30/eS12/Gad45"/>
</dbReference>
<dbReference type="EMBL" id="DVMH01000017">
    <property type="protein sequence ID" value="HIU10149.1"/>
    <property type="molecule type" value="Genomic_DNA"/>
</dbReference>
<dbReference type="Pfam" id="PF01248">
    <property type="entry name" value="Ribosomal_L7Ae"/>
    <property type="match status" value="1"/>
</dbReference>
<proteinExistence type="predicted"/>
<name>A0A9D1HIZ0_9FIRM</name>
<reference evidence="2" key="1">
    <citation type="submission" date="2020-10" db="EMBL/GenBank/DDBJ databases">
        <authorList>
            <person name="Gilroy R."/>
        </authorList>
    </citation>
    <scope>NUCLEOTIDE SEQUENCE</scope>
    <source>
        <strain evidence="2">2830</strain>
    </source>
</reference>
<feature type="domain" description="Ribosomal protein eL8/eL30/eS12/Gadd45" evidence="1">
    <location>
        <begin position="8"/>
        <end position="82"/>
    </location>
</feature>
<gene>
    <name evidence="2" type="ORF">IAB00_02740</name>
</gene>
<dbReference type="SUPFAM" id="SSF55315">
    <property type="entry name" value="L30e-like"/>
    <property type="match status" value="1"/>
</dbReference>